<feature type="transmembrane region" description="Helical" evidence="1">
    <location>
        <begin position="12"/>
        <end position="35"/>
    </location>
</feature>
<keyword evidence="1" id="KW-0812">Transmembrane</keyword>
<dbReference type="AlphaFoldDB" id="A0A7T5R306"/>
<keyword evidence="1" id="KW-0472">Membrane</keyword>
<evidence type="ECO:0000313" key="3">
    <source>
        <dbReference type="Proteomes" id="UP000595362"/>
    </source>
</evidence>
<evidence type="ECO:0000256" key="1">
    <source>
        <dbReference type="SAM" id="Phobius"/>
    </source>
</evidence>
<feature type="transmembrane region" description="Helical" evidence="1">
    <location>
        <begin position="47"/>
        <end position="71"/>
    </location>
</feature>
<dbReference type="EMBL" id="CP066681">
    <property type="protein sequence ID" value="QQG36552.1"/>
    <property type="molecule type" value="Genomic_DNA"/>
</dbReference>
<reference evidence="2 3" key="1">
    <citation type="submission" date="2020-07" db="EMBL/GenBank/DDBJ databases">
        <title>Huge and variable diversity of episymbiotic CPR bacteria and DPANN archaea in groundwater ecosystems.</title>
        <authorList>
            <person name="He C.Y."/>
            <person name="Keren R."/>
            <person name="Whittaker M."/>
            <person name="Farag I.F."/>
            <person name="Doudna J."/>
            <person name="Cate J.H.D."/>
            <person name="Banfield J.F."/>
        </authorList>
    </citation>
    <scope>NUCLEOTIDE SEQUENCE [LARGE SCALE GENOMIC DNA]</scope>
    <source>
        <strain evidence="2">NC_groundwater_70_Ag_B-0.1um_54_66</strain>
    </source>
</reference>
<evidence type="ECO:0000313" key="2">
    <source>
        <dbReference type="EMBL" id="QQG36552.1"/>
    </source>
</evidence>
<keyword evidence="1" id="KW-1133">Transmembrane helix</keyword>
<feature type="transmembrane region" description="Helical" evidence="1">
    <location>
        <begin position="92"/>
        <end position="118"/>
    </location>
</feature>
<sequence>MNTITINQIGCLVVRGIAILLALQVLSGLGMVFNMLTMPAEGGFNKWLMIAPVCVNAGLSAFMWVKAPWLAARMTPDSSSTPAPFTIGNIQIVMLVAVGFLLLAQAIAPFVSTVAHIVSVLMAGDRLRSWDVLASLLLLALALSLIFTPKGLTKIITFARTTGGEK</sequence>
<organism evidence="2 3">
    <name type="scientific">Micavibrio aeruginosavorus</name>
    <dbReference type="NCBI Taxonomy" id="349221"/>
    <lineage>
        <taxon>Bacteria</taxon>
        <taxon>Pseudomonadati</taxon>
        <taxon>Bdellovibrionota</taxon>
        <taxon>Bdellovibrionia</taxon>
        <taxon>Bdellovibrionales</taxon>
        <taxon>Pseudobdellovibrionaceae</taxon>
        <taxon>Micavibrio</taxon>
    </lineage>
</organism>
<feature type="transmembrane region" description="Helical" evidence="1">
    <location>
        <begin position="130"/>
        <end position="148"/>
    </location>
</feature>
<protein>
    <submittedName>
        <fullName evidence="2">Uncharacterized protein</fullName>
    </submittedName>
</protein>
<proteinExistence type="predicted"/>
<dbReference type="Proteomes" id="UP000595362">
    <property type="component" value="Chromosome"/>
</dbReference>
<gene>
    <name evidence="2" type="ORF">HYS17_01830</name>
</gene>
<name>A0A7T5R306_9BACT</name>
<accession>A0A7T5R306</accession>